<protein>
    <recommendedName>
        <fullName evidence="3">Transposase MuDR plant domain-containing protein</fullName>
    </recommendedName>
</protein>
<evidence type="ECO:0000313" key="1">
    <source>
        <dbReference type="EMBL" id="GJT44356.1"/>
    </source>
</evidence>
<reference evidence="1" key="1">
    <citation type="journal article" date="2022" name="Int. J. Mol. Sci.">
        <title>Draft Genome of Tanacetum Coccineum: Genomic Comparison of Closely Related Tanacetum-Family Plants.</title>
        <authorList>
            <person name="Yamashiro T."/>
            <person name="Shiraishi A."/>
            <person name="Nakayama K."/>
            <person name="Satake H."/>
        </authorList>
    </citation>
    <scope>NUCLEOTIDE SEQUENCE</scope>
</reference>
<accession>A0ABQ5E1Q4</accession>
<organism evidence="1 2">
    <name type="scientific">Tanacetum coccineum</name>
    <dbReference type="NCBI Taxonomy" id="301880"/>
    <lineage>
        <taxon>Eukaryota</taxon>
        <taxon>Viridiplantae</taxon>
        <taxon>Streptophyta</taxon>
        <taxon>Embryophyta</taxon>
        <taxon>Tracheophyta</taxon>
        <taxon>Spermatophyta</taxon>
        <taxon>Magnoliopsida</taxon>
        <taxon>eudicotyledons</taxon>
        <taxon>Gunneridae</taxon>
        <taxon>Pentapetalae</taxon>
        <taxon>asterids</taxon>
        <taxon>campanulids</taxon>
        <taxon>Asterales</taxon>
        <taxon>Asteraceae</taxon>
        <taxon>Asteroideae</taxon>
        <taxon>Anthemideae</taxon>
        <taxon>Anthemidinae</taxon>
        <taxon>Tanacetum</taxon>
    </lineage>
</organism>
<sequence length="313" mass="35529">MTSCKVVVSLVFRSSIASTSSGRSSTTITSLQFQFLKLSPHEVEAADDWETGETTTIQEAIMSENNRGNEKRKRGDNLRNWNWNDVIIVDDLPDEVEAADDRKTSETTSSQEVIVFENNIVVTDLSVQEHHEDNMKLDTQPLANEPPEESLVVCAAEMIEKMTKARTSKASIYKEMSKKQKMKKTFKTRQTNLKKGKDITPSDVKYWIRKSKVVGKNFKLNFLVLYTSLIGNMMYVDGTVCNAFSVRQKRCPTTFWTCELLKERDFKEIKSGGLGYGEIEGPYVEEESDTVPKNIEITFDAGMLIFICCVHVK</sequence>
<keyword evidence="2" id="KW-1185">Reference proteome</keyword>
<comment type="caution">
    <text evidence="1">The sequence shown here is derived from an EMBL/GenBank/DDBJ whole genome shotgun (WGS) entry which is preliminary data.</text>
</comment>
<evidence type="ECO:0000313" key="2">
    <source>
        <dbReference type="Proteomes" id="UP001151760"/>
    </source>
</evidence>
<proteinExistence type="predicted"/>
<gene>
    <name evidence="1" type="ORF">Tco_0953071</name>
</gene>
<dbReference type="Proteomes" id="UP001151760">
    <property type="component" value="Unassembled WGS sequence"/>
</dbReference>
<evidence type="ECO:0008006" key="3">
    <source>
        <dbReference type="Google" id="ProtNLM"/>
    </source>
</evidence>
<dbReference type="EMBL" id="BQNB010015806">
    <property type="protein sequence ID" value="GJT44356.1"/>
    <property type="molecule type" value="Genomic_DNA"/>
</dbReference>
<reference evidence="1" key="2">
    <citation type="submission" date="2022-01" db="EMBL/GenBank/DDBJ databases">
        <authorList>
            <person name="Yamashiro T."/>
            <person name="Shiraishi A."/>
            <person name="Satake H."/>
            <person name="Nakayama K."/>
        </authorList>
    </citation>
    <scope>NUCLEOTIDE SEQUENCE</scope>
</reference>
<name>A0ABQ5E1Q4_9ASTR</name>